<dbReference type="OrthoDB" id="10482432at2759"/>
<dbReference type="EMBL" id="CM003533">
    <property type="protein sequence ID" value="RCV31081.1"/>
    <property type="molecule type" value="Genomic_DNA"/>
</dbReference>
<evidence type="ECO:0000256" key="1">
    <source>
        <dbReference type="SAM" id="Phobius"/>
    </source>
</evidence>
<name>A0A368RLP7_SETIT</name>
<reference evidence="2" key="2">
    <citation type="submission" date="2015-07" db="EMBL/GenBank/DDBJ databases">
        <authorList>
            <person name="Noorani M."/>
        </authorList>
    </citation>
    <scope>NUCLEOTIDE SEQUENCE</scope>
    <source>
        <strain evidence="2">Yugu1</strain>
    </source>
</reference>
<gene>
    <name evidence="2" type="ORF">SETIT_6G148000v2</name>
</gene>
<proteinExistence type="predicted"/>
<sequence length="206" mass="22967">MKYCPSPLCSAQRLQLHPLGSHGRRWRSGAPAFGAHPRLPGHRRRLHVPVLRDSVAFLCSICHHGLLGAHLRRGVPQFHVWKMIAFLLAYGSANTVVIYMLPRIRSDSDTEKPSEKEVRPHTVLGDSAFLGIHVLWVFVLRTTVGDLLKSFSLLKGFSTGGIGSVILDGGVLGFEFLYCFIVIPTLALRTRKMSRIRHGLDTEKVL</sequence>
<keyword evidence="1" id="KW-1133">Transmembrane helix</keyword>
<accession>A0A368RLP7</accession>
<feature type="transmembrane region" description="Helical" evidence="1">
    <location>
        <begin position="123"/>
        <end position="142"/>
    </location>
</feature>
<reference evidence="2" key="1">
    <citation type="journal article" date="2012" name="Nat. Biotechnol.">
        <title>Reference genome sequence of the model plant Setaria.</title>
        <authorList>
            <person name="Bennetzen J.L."/>
            <person name="Schmutz J."/>
            <person name="Wang H."/>
            <person name="Percifield R."/>
            <person name="Hawkins J."/>
            <person name="Pontaroli A.C."/>
            <person name="Estep M."/>
            <person name="Feng L."/>
            <person name="Vaughn J.N."/>
            <person name="Grimwood J."/>
            <person name="Jenkins J."/>
            <person name="Barry K."/>
            <person name="Lindquist E."/>
            <person name="Hellsten U."/>
            <person name="Deshpande S."/>
            <person name="Wang X."/>
            <person name="Wu X."/>
            <person name="Mitros T."/>
            <person name="Triplett J."/>
            <person name="Yang X."/>
            <person name="Ye C.Y."/>
            <person name="Mauro-Herrera M."/>
            <person name="Wang L."/>
            <person name="Li P."/>
            <person name="Sharma M."/>
            <person name="Sharma R."/>
            <person name="Ronald P.C."/>
            <person name="Panaud O."/>
            <person name="Kellogg E.A."/>
            <person name="Brutnell T.P."/>
            <person name="Doust A.N."/>
            <person name="Tuskan G.A."/>
            <person name="Rokhsar D."/>
            <person name="Devos K.M."/>
        </authorList>
    </citation>
    <scope>NUCLEOTIDE SEQUENCE [LARGE SCALE GENOMIC DNA]</scope>
    <source>
        <strain evidence="2">Yugu1</strain>
    </source>
</reference>
<dbReference type="AlphaFoldDB" id="A0A368RLP7"/>
<feature type="transmembrane region" description="Helical" evidence="1">
    <location>
        <begin position="83"/>
        <end position="102"/>
    </location>
</feature>
<protein>
    <submittedName>
        <fullName evidence="2">Uncharacterized protein</fullName>
    </submittedName>
</protein>
<feature type="transmembrane region" description="Helical" evidence="1">
    <location>
        <begin position="162"/>
        <end position="188"/>
    </location>
</feature>
<keyword evidence="1" id="KW-0472">Membrane</keyword>
<keyword evidence="1" id="KW-0812">Transmembrane</keyword>
<evidence type="ECO:0000313" key="2">
    <source>
        <dbReference type="EMBL" id="RCV31081.1"/>
    </source>
</evidence>
<organism evidence="2">
    <name type="scientific">Setaria italica</name>
    <name type="common">Foxtail millet</name>
    <name type="synonym">Panicum italicum</name>
    <dbReference type="NCBI Taxonomy" id="4555"/>
    <lineage>
        <taxon>Eukaryota</taxon>
        <taxon>Viridiplantae</taxon>
        <taxon>Streptophyta</taxon>
        <taxon>Embryophyta</taxon>
        <taxon>Tracheophyta</taxon>
        <taxon>Spermatophyta</taxon>
        <taxon>Magnoliopsida</taxon>
        <taxon>Liliopsida</taxon>
        <taxon>Poales</taxon>
        <taxon>Poaceae</taxon>
        <taxon>PACMAD clade</taxon>
        <taxon>Panicoideae</taxon>
        <taxon>Panicodae</taxon>
        <taxon>Paniceae</taxon>
        <taxon>Cenchrinae</taxon>
        <taxon>Setaria</taxon>
    </lineage>
</organism>